<dbReference type="SUPFAM" id="SSF56399">
    <property type="entry name" value="ADP-ribosylation"/>
    <property type="match status" value="1"/>
</dbReference>
<dbReference type="InterPro" id="IPR052056">
    <property type="entry name" value="Mono-ARTD/PARP"/>
</dbReference>
<dbReference type="Gene3D" id="3.40.220.10">
    <property type="entry name" value="Leucine Aminopeptidase, subunit E, domain 1"/>
    <property type="match status" value="2"/>
</dbReference>
<dbReference type="AlphaFoldDB" id="A0ABD3VTV1"/>
<dbReference type="InterPro" id="IPR037197">
    <property type="entry name" value="WWE_dom_sf"/>
</dbReference>
<dbReference type="GO" id="GO:0003950">
    <property type="term" value="F:NAD+ poly-ADP-ribosyltransferase activity"/>
    <property type="evidence" value="ECO:0007669"/>
    <property type="project" value="UniProtKB-UniRule"/>
</dbReference>
<evidence type="ECO:0000256" key="5">
    <source>
        <dbReference type="ARBA" id="ARBA00023242"/>
    </source>
</evidence>
<feature type="region of interest" description="Disordered" evidence="7">
    <location>
        <begin position="382"/>
        <end position="405"/>
    </location>
</feature>
<feature type="domain" description="Macro" evidence="10">
    <location>
        <begin position="174"/>
        <end position="359"/>
    </location>
</feature>
<evidence type="ECO:0000259" key="10">
    <source>
        <dbReference type="PROSITE" id="PS51154"/>
    </source>
</evidence>
<organism evidence="11 12">
    <name type="scientific">Sinanodonta woodiana</name>
    <name type="common">Chinese pond mussel</name>
    <name type="synonym">Anodonta woodiana</name>
    <dbReference type="NCBI Taxonomy" id="1069815"/>
    <lineage>
        <taxon>Eukaryota</taxon>
        <taxon>Metazoa</taxon>
        <taxon>Spiralia</taxon>
        <taxon>Lophotrochozoa</taxon>
        <taxon>Mollusca</taxon>
        <taxon>Bivalvia</taxon>
        <taxon>Autobranchia</taxon>
        <taxon>Heteroconchia</taxon>
        <taxon>Palaeoheterodonta</taxon>
        <taxon>Unionida</taxon>
        <taxon>Unionoidea</taxon>
        <taxon>Unionidae</taxon>
        <taxon>Unioninae</taxon>
        <taxon>Sinanodonta</taxon>
    </lineage>
</organism>
<dbReference type="GO" id="GO:0005634">
    <property type="term" value="C:nucleus"/>
    <property type="evidence" value="ECO:0007669"/>
    <property type="project" value="UniProtKB-SubCell"/>
</dbReference>
<feature type="domain" description="Macro" evidence="10">
    <location>
        <begin position="1"/>
        <end position="137"/>
    </location>
</feature>
<feature type="domain" description="WWE" evidence="8">
    <location>
        <begin position="502"/>
        <end position="579"/>
    </location>
</feature>
<dbReference type="InterPro" id="IPR012317">
    <property type="entry name" value="Poly(ADP-ribose)pol_cat_dom"/>
</dbReference>
<feature type="compositionally biased region" description="Basic and acidic residues" evidence="7">
    <location>
        <begin position="382"/>
        <end position="397"/>
    </location>
</feature>
<evidence type="ECO:0000256" key="6">
    <source>
        <dbReference type="RuleBase" id="RU362114"/>
    </source>
</evidence>
<evidence type="ECO:0000256" key="4">
    <source>
        <dbReference type="ARBA" id="ARBA00023027"/>
    </source>
</evidence>
<dbReference type="InterPro" id="IPR043472">
    <property type="entry name" value="Macro_dom-like"/>
</dbReference>
<reference evidence="11 12" key="1">
    <citation type="submission" date="2024-11" db="EMBL/GenBank/DDBJ databases">
        <title>Chromosome-level genome assembly of the freshwater bivalve Anodonta woodiana.</title>
        <authorList>
            <person name="Chen X."/>
        </authorList>
    </citation>
    <scope>NUCLEOTIDE SEQUENCE [LARGE SCALE GENOMIC DNA]</scope>
    <source>
        <strain evidence="11">MN2024</strain>
        <tissue evidence="11">Gills</tissue>
    </source>
</reference>
<dbReference type="Pfam" id="PF00644">
    <property type="entry name" value="PARP"/>
    <property type="match status" value="1"/>
</dbReference>
<accession>A0ABD3VTV1</accession>
<dbReference type="EC" id="2.4.2.-" evidence="6"/>
<dbReference type="PROSITE" id="PS51154">
    <property type="entry name" value="MACRO"/>
    <property type="match status" value="2"/>
</dbReference>
<feature type="non-terminal residue" evidence="11">
    <location>
        <position position="1"/>
    </location>
</feature>
<keyword evidence="4 6" id="KW-0520">NAD</keyword>
<sequence>GRKIQEECTEYVKKNGVLSDGDVYIGSSGKLKCKALVHAVGPKWKDGESGESEILIKTISNCMHEIHKKLKAVSIVFPAVCAGIFGFSPEKACTAIVDTICNFFEEQKGNAGIREVYLCDINRESVFCFIQALEKKLGKDKVKVLVELHPDRRSVSNQGEHANGSEDVSSGRRTRTSTHLMFGKTQVRIVKAVLAKEYSDVIVNSVSKELRLKRGNLSKTLLKKGGEEIQDECNSRYPNGIQYGDIAVTGSGKLPCKKVLHAALTAWDGNKDSAPALKALVLKCLVEADKMKMNSISIPPIGTGDKRYPKDLVAKEMLQAVYDFCHQKQTTCIRSIRIVVFYKDEDVMEVFENAKRSWLPKLKESGLFKTIFSKIQHWAKGDTESESKTDKDDKDGLEPGQGGSSLDMVIYARSEQDIKKAISTIERTMDSEWSSMPIADPGIKYLNPTLKDDIYRTGKDNNVNIKIDAKKGEIQLMGFFLDVMPISDRIHKILRKQVEKYHAQKEAQLLSIVVQWFYIKDGKEVKFSTDTNIIIEKAFQAKCNSVKIQDRSGDQYEINFDKMVEKPVKDSSKKFPVIRRDLIDKGSLTMEKPKHWSDMSNENLKIVPLKTSDPEYIKVVQDFHTSVGSPRQIVKVERIQNLTLHTQYMAKKRQMDMQNARKDNERVLWHGTPVTAVDSINTHGFNRSFCKSHWSGVYFAVHASYSARGFSAPDSNGDKRMYQCRVLTGDYTQGQGSMRIPPPKSPAQPHILYDSVVDNVQSPVMFVIFHDAQAYPSYLITFK</sequence>
<feature type="domain" description="PARP catalytic" evidence="9">
    <location>
        <begin position="592"/>
        <end position="783"/>
    </location>
</feature>
<dbReference type="PROSITE" id="PS51059">
    <property type="entry name" value="PARP_CATALYTIC"/>
    <property type="match status" value="1"/>
</dbReference>
<keyword evidence="2 6" id="KW-0328">Glycosyltransferase</keyword>
<dbReference type="Pfam" id="PF02825">
    <property type="entry name" value="WWE"/>
    <property type="match status" value="1"/>
</dbReference>
<evidence type="ECO:0000313" key="12">
    <source>
        <dbReference type="Proteomes" id="UP001634394"/>
    </source>
</evidence>
<evidence type="ECO:0000256" key="7">
    <source>
        <dbReference type="SAM" id="MobiDB-lite"/>
    </source>
</evidence>
<dbReference type="FunFam" id="3.90.228.10:FF:000008">
    <property type="entry name" value="Poly [ADP-ribose] polymerase"/>
    <property type="match status" value="1"/>
</dbReference>
<dbReference type="Proteomes" id="UP001634394">
    <property type="component" value="Unassembled WGS sequence"/>
</dbReference>
<dbReference type="InterPro" id="IPR002589">
    <property type="entry name" value="Macro_dom"/>
</dbReference>
<keyword evidence="12" id="KW-1185">Reference proteome</keyword>
<dbReference type="PANTHER" id="PTHR14453">
    <property type="entry name" value="PARP/ZINC FINGER CCCH TYPE DOMAIN CONTAINING PROTEIN"/>
    <property type="match status" value="1"/>
</dbReference>
<evidence type="ECO:0000256" key="1">
    <source>
        <dbReference type="ARBA" id="ARBA00004123"/>
    </source>
</evidence>
<gene>
    <name evidence="11" type="ORF">ACJMK2_006137</name>
</gene>
<dbReference type="CDD" id="cd01439">
    <property type="entry name" value="TCCD_inducible_PARP_like"/>
    <property type="match status" value="1"/>
</dbReference>
<dbReference type="PROSITE" id="PS50918">
    <property type="entry name" value="WWE"/>
    <property type="match status" value="1"/>
</dbReference>
<evidence type="ECO:0000259" key="9">
    <source>
        <dbReference type="PROSITE" id="PS51059"/>
    </source>
</evidence>
<name>A0ABD3VTV1_SINWO</name>
<feature type="region of interest" description="Disordered" evidence="7">
    <location>
        <begin position="155"/>
        <end position="175"/>
    </location>
</feature>
<evidence type="ECO:0000256" key="2">
    <source>
        <dbReference type="ARBA" id="ARBA00022676"/>
    </source>
</evidence>
<dbReference type="SMART" id="SM00506">
    <property type="entry name" value="A1pp"/>
    <property type="match status" value="2"/>
</dbReference>
<comment type="caution">
    <text evidence="11">The sequence shown here is derived from an EMBL/GenBank/DDBJ whole genome shotgun (WGS) entry which is preliminary data.</text>
</comment>
<dbReference type="Gene3D" id="3.90.228.10">
    <property type="match status" value="1"/>
</dbReference>
<dbReference type="InterPro" id="IPR004170">
    <property type="entry name" value="WWE_dom"/>
</dbReference>
<proteinExistence type="predicted"/>
<dbReference type="EMBL" id="JBJQND010000010">
    <property type="protein sequence ID" value="KAL3864453.1"/>
    <property type="molecule type" value="Genomic_DNA"/>
</dbReference>
<evidence type="ECO:0000256" key="3">
    <source>
        <dbReference type="ARBA" id="ARBA00022679"/>
    </source>
</evidence>
<dbReference type="PANTHER" id="PTHR14453:SF102">
    <property type="entry name" value="PROTEIN MONO-ADP-RIBOSYLTRANSFERASE PARP14-LIKE"/>
    <property type="match status" value="1"/>
</dbReference>
<keyword evidence="5" id="KW-0539">Nucleus</keyword>
<dbReference type="SUPFAM" id="SSF117839">
    <property type="entry name" value="WWE domain"/>
    <property type="match status" value="1"/>
</dbReference>
<comment type="subcellular location">
    <subcellularLocation>
        <location evidence="1">Nucleus</location>
    </subcellularLocation>
</comment>
<dbReference type="SUPFAM" id="SSF52949">
    <property type="entry name" value="Macro domain-like"/>
    <property type="match status" value="2"/>
</dbReference>
<evidence type="ECO:0000259" key="8">
    <source>
        <dbReference type="PROSITE" id="PS50918"/>
    </source>
</evidence>
<keyword evidence="3 6" id="KW-0808">Transferase</keyword>
<dbReference type="Gene3D" id="3.30.720.50">
    <property type="match status" value="1"/>
</dbReference>
<dbReference type="Pfam" id="PF01661">
    <property type="entry name" value="Macro"/>
    <property type="match status" value="2"/>
</dbReference>
<protein>
    <recommendedName>
        <fullName evidence="6">Poly [ADP-ribose] polymerase</fullName>
        <shortName evidence="6">PARP</shortName>
        <ecNumber evidence="6">2.4.2.-</ecNumber>
    </recommendedName>
</protein>
<evidence type="ECO:0000313" key="11">
    <source>
        <dbReference type="EMBL" id="KAL3864453.1"/>
    </source>
</evidence>